<keyword evidence="2" id="KW-1185">Reference proteome</keyword>
<organism evidence="1 2">
    <name type="scientific">Brassica rapa subsp. trilocularis</name>
    <dbReference type="NCBI Taxonomy" id="1813537"/>
    <lineage>
        <taxon>Eukaryota</taxon>
        <taxon>Viridiplantae</taxon>
        <taxon>Streptophyta</taxon>
        <taxon>Embryophyta</taxon>
        <taxon>Tracheophyta</taxon>
        <taxon>Spermatophyta</taxon>
        <taxon>Magnoliopsida</taxon>
        <taxon>eudicotyledons</taxon>
        <taxon>Gunneridae</taxon>
        <taxon>Pentapetalae</taxon>
        <taxon>rosids</taxon>
        <taxon>malvids</taxon>
        <taxon>Brassicales</taxon>
        <taxon>Brassicaceae</taxon>
        <taxon>Brassiceae</taxon>
        <taxon>Brassica</taxon>
    </lineage>
</organism>
<accession>A0ABQ7LE80</accession>
<comment type="caution">
    <text evidence="1">The sequence shown here is derived from an EMBL/GenBank/DDBJ whole genome shotgun (WGS) entry which is preliminary data.</text>
</comment>
<dbReference type="EMBL" id="JADBGQ010000008">
    <property type="protein sequence ID" value="KAG5384849.1"/>
    <property type="molecule type" value="Genomic_DNA"/>
</dbReference>
<evidence type="ECO:0000313" key="1">
    <source>
        <dbReference type="EMBL" id="KAG5384849.1"/>
    </source>
</evidence>
<reference evidence="1 2" key="1">
    <citation type="submission" date="2021-03" db="EMBL/GenBank/DDBJ databases">
        <authorList>
            <person name="King G.J."/>
            <person name="Bancroft I."/>
            <person name="Baten A."/>
            <person name="Bloomfield J."/>
            <person name="Borpatragohain P."/>
            <person name="He Z."/>
            <person name="Irish N."/>
            <person name="Irwin J."/>
            <person name="Liu K."/>
            <person name="Mauleon R.P."/>
            <person name="Moore J."/>
            <person name="Morris R."/>
            <person name="Ostergaard L."/>
            <person name="Wang B."/>
            <person name="Wells R."/>
        </authorList>
    </citation>
    <scope>NUCLEOTIDE SEQUENCE [LARGE SCALE GENOMIC DNA]</scope>
    <source>
        <strain evidence="1">R-o-18</strain>
        <tissue evidence="1">Leaf</tissue>
    </source>
</reference>
<protein>
    <submittedName>
        <fullName evidence="1">Uncharacterized protein</fullName>
    </submittedName>
</protein>
<sequence length="140" mass="15243">MLTMTGRNSPEVQGCSVIPKVMHGAHNSMGLAVAKMAYHVNYLGRTGVPRACVAKACASRASGLVSTSRDRIPRGPVLPRPSSNMYRGGGTVAYDTIPRFSSRKSTAWKLLQTQFTCFSFATYSPSYVWMILLAARLLPK</sequence>
<name>A0ABQ7LE80_BRACM</name>
<dbReference type="Proteomes" id="UP000823674">
    <property type="component" value="Chromosome A09"/>
</dbReference>
<evidence type="ECO:0000313" key="2">
    <source>
        <dbReference type="Proteomes" id="UP000823674"/>
    </source>
</evidence>
<gene>
    <name evidence="1" type="primary">A09g512290.1_BraROA</name>
    <name evidence="1" type="ORF">IGI04_036319</name>
</gene>
<proteinExistence type="predicted"/>